<organism evidence="1 2">
    <name type="scientific">Paracoccus seriniphilus</name>
    <dbReference type="NCBI Taxonomy" id="184748"/>
    <lineage>
        <taxon>Bacteria</taxon>
        <taxon>Pseudomonadati</taxon>
        <taxon>Pseudomonadota</taxon>
        <taxon>Alphaproteobacteria</taxon>
        <taxon>Rhodobacterales</taxon>
        <taxon>Paracoccaceae</taxon>
        <taxon>Paracoccus</taxon>
    </lineage>
</organism>
<dbReference type="InterPro" id="IPR021508">
    <property type="entry name" value="Gp17-like"/>
</dbReference>
<reference evidence="1 2" key="1">
    <citation type="submission" date="2017-07" db="EMBL/GenBank/DDBJ databases">
        <authorList>
            <person name="Sun Z.S."/>
            <person name="Albrecht U."/>
            <person name="Echele G."/>
            <person name="Lee C.C."/>
        </authorList>
    </citation>
    <scope>NUCLEOTIDE SEQUENCE [LARGE SCALE GENOMIC DNA]</scope>
    <source>
        <strain evidence="1 2">DSM 14827</strain>
    </source>
</reference>
<name>A0A239Q2H9_9RHOB</name>
<gene>
    <name evidence="1" type="ORF">SAMN05444959_12521</name>
</gene>
<dbReference type="EMBL" id="FZQB01000025">
    <property type="protein sequence ID" value="SNT76714.1"/>
    <property type="molecule type" value="Genomic_DNA"/>
</dbReference>
<dbReference type="OrthoDB" id="7950654at2"/>
<dbReference type="AlphaFoldDB" id="A0A239Q2H9"/>
<proteinExistence type="predicted"/>
<evidence type="ECO:0000313" key="2">
    <source>
        <dbReference type="Proteomes" id="UP000198307"/>
    </source>
</evidence>
<keyword evidence="2" id="KW-1185">Reference proteome</keyword>
<sequence length="127" mass="13711">MEEAFRAILLGNTAIAVRVGDRVDWGEGMQGGALPSITLQVVSSANQHSMQGPDRLSQSRVQVDVYAASYGDAKVLQRAVLGALDGYRGGSMQGIFHAGSRDGRETGTSEAERPYRVSMDFMTNWSE</sequence>
<dbReference type="Pfam" id="PF11367">
    <property type="entry name" value="Tail_completion_gp17"/>
    <property type="match status" value="1"/>
</dbReference>
<evidence type="ECO:0008006" key="3">
    <source>
        <dbReference type="Google" id="ProtNLM"/>
    </source>
</evidence>
<dbReference type="RefSeq" id="WP_089346009.1">
    <property type="nucleotide sequence ID" value="NZ_CP067129.1"/>
</dbReference>
<protein>
    <recommendedName>
        <fullName evidence="3">DUF3168 domain-containing protein</fullName>
    </recommendedName>
</protein>
<evidence type="ECO:0000313" key="1">
    <source>
        <dbReference type="EMBL" id="SNT76714.1"/>
    </source>
</evidence>
<accession>A0A239Q2H9</accession>
<dbReference type="Proteomes" id="UP000198307">
    <property type="component" value="Unassembled WGS sequence"/>
</dbReference>